<accession>A0A3G4ZQK2</accession>
<proteinExistence type="predicted"/>
<dbReference type="CDD" id="cd02961">
    <property type="entry name" value="PDI_a_family"/>
    <property type="match status" value="1"/>
</dbReference>
<protein>
    <submittedName>
        <fullName evidence="3">Thioredoxin</fullName>
    </submittedName>
</protein>
<reference evidence="3" key="1">
    <citation type="submission" date="2018-10" db="EMBL/GenBank/DDBJ databases">
        <title>Hidden diversity of soil giant viruses.</title>
        <authorList>
            <person name="Schulz F."/>
            <person name="Alteio L."/>
            <person name="Goudeau D."/>
            <person name="Ryan E.M."/>
            <person name="Malmstrom R.R."/>
            <person name="Blanchard J."/>
            <person name="Woyke T."/>
        </authorList>
    </citation>
    <scope>NUCLEOTIDE SEQUENCE</scope>
    <source>
        <strain evidence="3">BAV1</strain>
    </source>
</reference>
<dbReference type="GO" id="GO:0003756">
    <property type="term" value="F:protein disulfide isomerase activity"/>
    <property type="evidence" value="ECO:0007669"/>
    <property type="project" value="TreeGrafter"/>
</dbReference>
<dbReference type="GO" id="GO:0006457">
    <property type="term" value="P:protein folding"/>
    <property type="evidence" value="ECO:0007669"/>
    <property type="project" value="TreeGrafter"/>
</dbReference>
<dbReference type="EMBL" id="MK072012">
    <property type="protein sequence ID" value="AYV77155.1"/>
    <property type="molecule type" value="Genomic_DNA"/>
</dbReference>
<evidence type="ECO:0000259" key="2">
    <source>
        <dbReference type="PROSITE" id="PS51352"/>
    </source>
</evidence>
<dbReference type="InterPro" id="IPR039798">
    <property type="entry name" value="Sulfhydryl_oxidase"/>
</dbReference>
<keyword evidence="1" id="KW-1133">Transmembrane helix</keyword>
<dbReference type="GO" id="GO:0005615">
    <property type="term" value="C:extracellular space"/>
    <property type="evidence" value="ECO:0007669"/>
    <property type="project" value="TreeGrafter"/>
</dbReference>
<dbReference type="PANTHER" id="PTHR22897">
    <property type="entry name" value="QUIESCIN Q6-RELATED SULFHYDRYL OXIDASE"/>
    <property type="match status" value="1"/>
</dbReference>
<name>A0A3G4ZQK2_9VIRU</name>
<keyword evidence="1" id="KW-0812">Transmembrane</keyword>
<dbReference type="SUPFAM" id="SSF52833">
    <property type="entry name" value="Thioredoxin-like"/>
    <property type="match status" value="1"/>
</dbReference>
<dbReference type="InterPro" id="IPR013766">
    <property type="entry name" value="Thioredoxin_domain"/>
</dbReference>
<organism evidence="3">
    <name type="scientific">Barrevirus sp</name>
    <dbReference type="NCBI Taxonomy" id="2487763"/>
    <lineage>
        <taxon>Viruses</taxon>
        <taxon>Varidnaviria</taxon>
        <taxon>Bamfordvirae</taxon>
        <taxon>Nucleocytoviricota</taxon>
        <taxon>Megaviricetes</taxon>
        <taxon>Imitervirales</taxon>
        <taxon>Mimiviridae</taxon>
        <taxon>Klosneuvirinae</taxon>
    </lineage>
</organism>
<keyword evidence="1" id="KW-0472">Membrane</keyword>
<dbReference type="Pfam" id="PF00085">
    <property type="entry name" value="Thioredoxin"/>
    <property type="match status" value="1"/>
</dbReference>
<dbReference type="PROSITE" id="PS51352">
    <property type="entry name" value="THIOREDOXIN_2"/>
    <property type="match status" value="1"/>
</dbReference>
<gene>
    <name evidence="3" type="ORF">Barrevirus15_3</name>
</gene>
<evidence type="ECO:0000313" key="3">
    <source>
        <dbReference type="EMBL" id="AYV77155.1"/>
    </source>
</evidence>
<dbReference type="InterPro" id="IPR036249">
    <property type="entry name" value="Thioredoxin-like_sf"/>
</dbReference>
<dbReference type="GO" id="GO:0016971">
    <property type="term" value="F:flavin-dependent sulfhydryl oxidase activity"/>
    <property type="evidence" value="ECO:0007669"/>
    <property type="project" value="InterPro"/>
</dbReference>
<feature type="domain" description="Thioredoxin" evidence="2">
    <location>
        <begin position="41"/>
        <end position="152"/>
    </location>
</feature>
<feature type="transmembrane region" description="Helical" evidence="1">
    <location>
        <begin position="12"/>
        <end position="32"/>
    </location>
</feature>
<evidence type="ECO:0000256" key="1">
    <source>
        <dbReference type="SAM" id="Phobius"/>
    </source>
</evidence>
<dbReference type="Gene3D" id="3.40.30.10">
    <property type="entry name" value="Glutaredoxin"/>
    <property type="match status" value="1"/>
</dbReference>
<sequence length="152" mass="17683">MNSVKAMMSSKYSYLIIIVVIILVALILYYIWPRNQVNNTGPANAPIQRFTQVGQEVNQVDLGEIILYYASWCGHSRAFLPEWAKFKDWAKTNLPGLKVTEIKCEDENEELCKQREIGGFPTVIFYPKNKNIIKFMKERSMQKLIEFVNENK</sequence>
<dbReference type="PANTHER" id="PTHR22897:SF8">
    <property type="entry name" value="SULFHYDRYL OXIDASE"/>
    <property type="match status" value="1"/>
</dbReference>